<proteinExistence type="predicted"/>
<sequence length="169" mass="18796">MSTERAQTASEPTWVGASEVSEPDRLIAIVYRIARRTGRSPAAAARLCIRLVPQMVSAPSGERRDRLAAARRGRSALADTLRTRSRNRDTGVFDEALNEAVLMDELALLPPRQRFTVWAMAIEHRTVSEVIAETGWTSTQVMRLLNAGLSTITTWVTRHDESRAPAERT</sequence>
<organism evidence="1 2">
    <name type="scientific">Amycolatopsis magusensis</name>
    <dbReference type="NCBI Taxonomy" id="882444"/>
    <lineage>
        <taxon>Bacteria</taxon>
        <taxon>Bacillati</taxon>
        <taxon>Actinomycetota</taxon>
        <taxon>Actinomycetes</taxon>
        <taxon>Pseudonocardiales</taxon>
        <taxon>Pseudonocardiaceae</taxon>
        <taxon>Amycolatopsis</taxon>
    </lineage>
</organism>
<comment type="caution">
    <text evidence="1">The sequence shown here is derived from an EMBL/GenBank/DDBJ whole genome shotgun (WGS) entry which is preliminary data.</text>
</comment>
<dbReference type="Proteomes" id="UP000741013">
    <property type="component" value="Unassembled WGS sequence"/>
</dbReference>
<gene>
    <name evidence="1" type="ORF">JOM49_007012</name>
</gene>
<name>A0ABS4Q3V5_9PSEU</name>
<evidence type="ECO:0008006" key="3">
    <source>
        <dbReference type="Google" id="ProtNLM"/>
    </source>
</evidence>
<dbReference type="EMBL" id="JAGGMS010000001">
    <property type="protein sequence ID" value="MBP2185486.1"/>
    <property type="molecule type" value="Genomic_DNA"/>
</dbReference>
<reference evidence="1 2" key="1">
    <citation type="submission" date="2021-03" db="EMBL/GenBank/DDBJ databases">
        <title>Sequencing the genomes of 1000 actinobacteria strains.</title>
        <authorList>
            <person name="Klenk H.-P."/>
        </authorList>
    </citation>
    <scope>NUCLEOTIDE SEQUENCE [LARGE SCALE GENOMIC DNA]</scope>
    <source>
        <strain evidence="1 2">DSM 45510</strain>
    </source>
</reference>
<evidence type="ECO:0000313" key="2">
    <source>
        <dbReference type="Proteomes" id="UP000741013"/>
    </source>
</evidence>
<accession>A0ABS4Q3V5</accession>
<keyword evidence="2" id="KW-1185">Reference proteome</keyword>
<dbReference type="RefSeq" id="WP_209668369.1">
    <property type="nucleotide sequence ID" value="NZ_JAGGMS010000001.1"/>
</dbReference>
<protein>
    <recommendedName>
        <fullName evidence="3">Sigma-70, region 4</fullName>
    </recommendedName>
</protein>
<evidence type="ECO:0000313" key="1">
    <source>
        <dbReference type="EMBL" id="MBP2185486.1"/>
    </source>
</evidence>